<dbReference type="Proteomes" id="UP000326287">
    <property type="component" value="Chromosome"/>
</dbReference>
<dbReference type="EMBL" id="CP036422">
    <property type="protein sequence ID" value="QFU74357.1"/>
    <property type="molecule type" value="Genomic_DNA"/>
</dbReference>
<feature type="transmembrane region" description="Helical" evidence="1">
    <location>
        <begin position="51"/>
        <end position="72"/>
    </location>
</feature>
<protein>
    <submittedName>
        <fullName evidence="2">Uncharacterized protein</fullName>
    </submittedName>
</protein>
<name>A0A5P9NF14_9GAMM</name>
<keyword evidence="3" id="KW-1185">Reference proteome</keyword>
<keyword evidence="1" id="KW-0472">Membrane</keyword>
<keyword evidence="1" id="KW-1133">Transmembrane helix</keyword>
<dbReference type="OrthoDB" id="7061748at2"/>
<feature type="transmembrane region" description="Helical" evidence="1">
    <location>
        <begin position="181"/>
        <end position="200"/>
    </location>
</feature>
<dbReference type="RefSeq" id="WP_152660468.1">
    <property type="nucleotide sequence ID" value="NZ_CP036422.1"/>
</dbReference>
<gene>
    <name evidence="2" type="ORF">EY643_01100</name>
</gene>
<feature type="transmembrane region" description="Helical" evidence="1">
    <location>
        <begin position="110"/>
        <end position="128"/>
    </location>
</feature>
<reference evidence="2 3" key="1">
    <citation type="submission" date="2019-02" db="EMBL/GenBank/DDBJ databases">
        <authorList>
            <person name="Li S.-H."/>
        </authorList>
    </citation>
    <scope>NUCLEOTIDE SEQUENCE [LARGE SCALE GENOMIC DNA]</scope>
    <source>
        <strain evidence="2 3">IMCC14385</strain>
    </source>
</reference>
<dbReference type="AlphaFoldDB" id="A0A5P9NF14"/>
<sequence length="201" mass="21279">MENPEEKFRALAETPTAVLMKQAGVHLAAWVAVFSMFAAADGWYQLTGWSMASLLSVITGLAAGFLTVNLVHEWFHYFGAKLTSANYKLSAKPSLFVFDWDFEKNGLGQFYTMSIAGTLGGATALLLISQAIDIDSTGRAALVAGAAASFAFGSIIEWPVLLRTRKSKNPLQELSGITPAVLGKAATGSAVTGLICLAVLT</sequence>
<dbReference type="KEGG" id="halc:EY643_01100"/>
<evidence type="ECO:0000313" key="3">
    <source>
        <dbReference type="Proteomes" id="UP000326287"/>
    </source>
</evidence>
<evidence type="ECO:0000256" key="1">
    <source>
        <dbReference type="SAM" id="Phobius"/>
    </source>
</evidence>
<feature type="transmembrane region" description="Helical" evidence="1">
    <location>
        <begin position="140"/>
        <end position="161"/>
    </location>
</feature>
<keyword evidence="1" id="KW-0812">Transmembrane</keyword>
<proteinExistence type="predicted"/>
<organism evidence="2 3">
    <name type="scientific">Halioglobus maricola</name>
    <dbReference type="NCBI Taxonomy" id="2601894"/>
    <lineage>
        <taxon>Bacteria</taxon>
        <taxon>Pseudomonadati</taxon>
        <taxon>Pseudomonadota</taxon>
        <taxon>Gammaproteobacteria</taxon>
        <taxon>Cellvibrionales</taxon>
        <taxon>Halieaceae</taxon>
        <taxon>Halioglobus</taxon>
    </lineage>
</organism>
<accession>A0A5P9NF14</accession>
<evidence type="ECO:0000313" key="2">
    <source>
        <dbReference type="EMBL" id="QFU74357.1"/>
    </source>
</evidence>